<sequence length="92" mass="10185">MARITLLLFCFVLVSYSSGYLIRGRSFDDINTKEIQLVKEDGNLIDGDIDDRSPPVVDVYGKKKCAAVGEFCNNDSDCCSNSCLGFMKRCVS</sequence>
<dbReference type="EMBL" id="CAKASE010000079">
    <property type="protein sequence ID" value="CAG9579939.1"/>
    <property type="molecule type" value="Genomic_DNA"/>
</dbReference>
<reference evidence="2" key="1">
    <citation type="submission" date="2021-09" db="EMBL/GenBank/DDBJ databases">
        <authorList>
            <person name="Martin H S."/>
        </authorList>
    </citation>
    <scope>NUCLEOTIDE SEQUENCE</scope>
</reference>
<evidence type="ECO:0000313" key="3">
    <source>
        <dbReference type="Proteomes" id="UP000789524"/>
    </source>
</evidence>
<comment type="caution">
    <text evidence="2">The sequence shown here is derived from an EMBL/GenBank/DDBJ whole genome shotgun (WGS) entry which is preliminary data.</text>
</comment>
<evidence type="ECO:0000256" key="1">
    <source>
        <dbReference type="SAM" id="SignalP"/>
    </source>
</evidence>
<gene>
    <name evidence="2" type="ORF">DCHRY22_LOCUS13457</name>
</gene>
<accession>A0A8J2R5N4</accession>
<evidence type="ECO:0000313" key="2">
    <source>
        <dbReference type="EMBL" id="CAG9579939.1"/>
    </source>
</evidence>
<proteinExistence type="predicted"/>
<organism evidence="2 3">
    <name type="scientific">Danaus chrysippus</name>
    <name type="common">African queen</name>
    <dbReference type="NCBI Taxonomy" id="151541"/>
    <lineage>
        <taxon>Eukaryota</taxon>
        <taxon>Metazoa</taxon>
        <taxon>Ecdysozoa</taxon>
        <taxon>Arthropoda</taxon>
        <taxon>Hexapoda</taxon>
        <taxon>Insecta</taxon>
        <taxon>Pterygota</taxon>
        <taxon>Neoptera</taxon>
        <taxon>Endopterygota</taxon>
        <taxon>Lepidoptera</taxon>
        <taxon>Glossata</taxon>
        <taxon>Ditrysia</taxon>
        <taxon>Papilionoidea</taxon>
        <taxon>Nymphalidae</taxon>
        <taxon>Danainae</taxon>
        <taxon>Danaini</taxon>
        <taxon>Danaina</taxon>
        <taxon>Danaus</taxon>
        <taxon>Anosia</taxon>
    </lineage>
</organism>
<name>A0A8J2R5N4_9NEOP</name>
<keyword evidence="1" id="KW-0732">Signal</keyword>
<dbReference type="Proteomes" id="UP000789524">
    <property type="component" value="Unassembled WGS sequence"/>
</dbReference>
<dbReference type="OrthoDB" id="7211176at2759"/>
<protein>
    <submittedName>
        <fullName evidence="2">(African queen) hypothetical protein</fullName>
    </submittedName>
</protein>
<feature type="signal peptide" evidence="1">
    <location>
        <begin position="1"/>
        <end position="19"/>
    </location>
</feature>
<keyword evidence="3" id="KW-1185">Reference proteome</keyword>
<feature type="chain" id="PRO_5035321662" evidence="1">
    <location>
        <begin position="20"/>
        <end position="92"/>
    </location>
</feature>
<dbReference type="AlphaFoldDB" id="A0A8J2R5N4"/>